<dbReference type="GO" id="GO:0009253">
    <property type="term" value="P:peptidoglycan catabolic process"/>
    <property type="evidence" value="ECO:0007669"/>
    <property type="project" value="InterPro"/>
</dbReference>
<dbReference type="InterPro" id="IPR052619">
    <property type="entry name" value="Phage_lysozyme-like"/>
</dbReference>
<dbReference type="PROSITE" id="PS00018">
    <property type="entry name" value="EF_HAND_1"/>
    <property type="match status" value="1"/>
</dbReference>
<dbReference type="SUPFAM" id="SSF53955">
    <property type="entry name" value="Lysozyme-like"/>
    <property type="match status" value="1"/>
</dbReference>
<dbReference type="InterPro" id="IPR002196">
    <property type="entry name" value="Glyco_hydro_24"/>
</dbReference>
<sequence length="144" mass="16528">MANLIEKIKEQLYKDEGKVNHAYKDSLGYLTIGVGRLIDKDKGGRLSDSEIDILLDNDVREKYNDLVKAIPWVTTLSEPRLAVLVNMSFQLGVAGLLKFRNTLTLIQQGRYEEASKRMLSSLWARQTPNRAKKYSKQLLTNEWQ</sequence>
<dbReference type="PANTHER" id="PTHR37406">
    <property type="entry name" value="T4-TYPE LYSOZYME 1-RELATED"/>
    <property type="match status" value="1"/>
</dbReference>
<dbReference type="InterPro" id="IPR023347">
    <property type="entry name" value="Lysozyme_dom_sf"/>
</dbReference>
<dbReference type="AlphaFoldDB" id="A0A9E2BH27"/>
<keyword evidence="3" id="KW-0326">Glycosidase</keyword>
<evidence type="ECO:0000256" key="1">
    <source>
        <dbReference type="ARBA" id="ARBA00022529"/>
    </source>
</evidence>
<proteinExistence type="inferred from homology"/>
<comment type="similarity">
    <text evidence="3">Belongs to the glycosyl hydrolase 24 family.</text>
</comment>
<dbReference type="Proteomes" id="UP000811545">
    <property type="component" value="Unassembled WGS sequence"/>
</dbReference>
<dbReference type="Pfam" id="PF00959">
    <property type="entry name" value="Phage_lysozyme"/>
    <property type="match status" value="1"/>
</dbReference>
<dbReference type="InterPro" id="IPR023346">
    <property type="entry name" value="Lysozyme-like_dom_sf"/>
</dbReference>
<dbReference type="GO" id="GO:0016998">
    <property type="term" value="P:cell wall macromolecule catabolic process"/>
    <property type="evidence" value="ECO:0007669"/>
    <property type="project" value="InterPro"/>
</dbReference>
<dbReference type="GO" id="GO:0031640">
    <property type="term" value="P:killing of cells of another organism"/>
    <property type="evidence" value="ECO:0007669"/>
    <property type="project" value="UniProtKB-KW"/>
</dbReference>
<dbReference type="EC" id="3.2.1.17" evidence="3"/>
<name>A0A9E2BH27_PSYF1</name>
<keyword evidence="1 3" id="KW-0929">Antimicrobial</keyword>
<dbReference type="PANTHER" id="PTHR37406:SF1">
    <property type="entry name" value="T4-TYPE LYSOZYME 1-RELATED"/>
    <property type="match status" value="1"/>
</dbReference>
<dbReference type="GO" id="GO:0003796">
    <property type="term" value="F:lysozyme activity"/>
    <property type="evidence" value="ECO:0007669"/>
    <property type="project" value="UniProtKB-EC"/>
</dbReference>
<comment type="caution">
    <text evidence="4">The sequence shown here is derived from an EMBL/GenBank/DDBJ whole genome shotgun (WGS) entry which is preliminary data.</text>
</comment>
<evidence type="ECO:0000256" key="3">
    <source>
        <dbReference type="RuleBase" id="RU003788"/>
    </source>
</evidence>
<gene>
    <name evidence="4" type="ORF">DDT42_01299</name>
</gene>
<keyword evidence="3" id="KW-0378">Hydrolase</keyword>
<evidence type="ECO:0000256" key="2">
    <source>
        <dbReference type="ARBA" id="ARBA00022638"/>
    </source>
</evidence>
<evidence type="ECO:0000313" key="4">
    <source>
        <dbReference type="EMBL" id="MBT9145428.1"/>
    </source>
</evidence>
<dbReference type="InterPro" id="IPR018247">
    <property type="entry name" value="EF_Hand_1_Ca_BS"/>
</dbReference>
<evidence type="ECO:0000313" key="5">
    <source>
        <dbReference type="Proteomes" id="UP000811545"/>
    </source>
</evidence>
<accession>A0A9E2BH27</accession>
<dbReference type="EMBL" id="QLTW01000091">
    <property type="protein sequence ID" value="MBT9145428.1"/>
    <property type="molecule type" value="Genomic_DNA"/>
</dbReference>
<reference evidence="4 5" key="1">
    <citation type="journal article" date="2021" name="bioRxiv">
        <title>Unique metabolic strategies in Hadean analogues reveal hints for primordial physiology.</title>
        <authorList>
            <person name="Nobu M.K."/>
            <person name="Nakai R."/>
            <person name="Tamazawa S."/>
            <person name="Mori H."/>
            <person name="Toyoda A."/>
            <person name="Ijiri A."/>
            <person name="Suzuki S."/>
            <person name="Kurokawa K."/>
            <person name="Kamagata Y."/>
            <person name="Tamaki H."/>
        </authorList>
    </citation>
    <scope>NUCLEOTIDE SEQUENCE [LARGE SCALE GENOMIC DNA]</scope>
    <source>
        <strain evidence="4">BS525</strain>
    </source>
</reference>
<comment type="catalytic activity">
    <reaction evidence="3">
        <text>Hydrolysis of (1-&gt;4)-beta-linkages between N-acetylmuramic acid and N-acetyl-D-glucosamine residues in a peptidoglycan and between N-acetyl-D-glucosamine residues in chitodextrins.</text>
        <dbReference type="EC" id="3.2.1.17"/>
    </reaction>
</comment>
<dbReference type="Gene3D" id="1.10.530.40">
    <property type="match status" value="1"/>
</dbReference>
<dbReference type="GO" id="GO:0042742">
    <property type="term" value="P:defense response to bacterium"/>
    <property type="evidence" value="ECO:0007669"/>
    <property type="project" value="UniProtKB-KW"/>
</dbReference>
<keyword evidence="2 3" id="KW-0081">Bacteriolytic enzyme</keyword>
<organism evidence="4 5">
    <name type="scientific">Psychracetigena formicireducens</name>
    <dbReference type="NCBI Taxonomy" id="2986056"/>
    <lineage>
        <taxon>Bacteria</taxon>
        <taxon>Bacillati</taxon>
        <taxon>Candidatus Lithacetigenota</taxon>
        <taxon>Candidatus Psychracetigena</taxon>
    </lineage>
</organism>
<protein>
    <recommendedName>
        <fullName evidence="3">Lysozyme</fullName>
        <ecNumber evidence="3">3.2.1.17</ecNumber>
    </recommendedName>
</protein>